<comment type="caution">
    <text evidence="5">The sequence shown here is derived from an EMBL/GenBank/DDBJ whole genome shotgun (WGS) entry which is preliminary data.</text>
</comment>
<dbReference type="AlphaFoldDB" id="A0A543DQG6"/>
<evidence type="ECO:0000313" key="5">
    <source>
        <dbReference type="EMBL" id="TQM11582.1"/>
    </source>
</evidence>
<dbReference type="SUPFAM" id="SSF56281">
    <property type="entry name" value="Metallo-hydrolase/oxidoreductase"/>
    <property type="match status" value="1"/>
</dbReference>
<protein>
    <submittedName>
        <fullName evidence="5">RNAse Z</fullName>
    </submittedName>
</protein>
<dbReference type="EMBL" id="VFPA01000002">
    <property type="protein sequence ID" value="TQM11582.1"/>
    <property type="molecule type" value="Genomic_DNA"/>
</dbReference>
<keyword evidence="1" id="KW-0540">Nuclease</keyword>
<keyword evidence="2" id="KW-0378">Hydrolase</keyword>
<dbReference type="Proteomes" id="UP000315677">
    <property type="component" value="Unassembled WGS sequence"/>
</dbReference>
<gene>
    <name evidence="5" type="ORF">FB558_4147</name>
</gene>
<dbReference type="GO" id="GO:0042781">
    <property type="term" value="F:3'-tRNA processing endoribonuclease activity"/>
    <property type="evidence" value="ECO:0007669"/>
    <property type="project" value="TreeGrafter"/>
</dbReference>
<organism evidence="5 6">
    <name type="scientific">Pseudonocardia kunmingensis</name>
    <dbReference type="NCBI Taxonomy" id="630975"/>
    <lineage>
        <taxon>Bacteria</taxon>
        <taxon>Bacillati</taxon>
        <taxon>Actinomycetota</taxon>
        <taxon>Actinomycetes</taxon>
        <taxon>Pseudonocardiales</taxon>
        <taxon>Pseudonocardiaceae</taxon>
        <taxon>Pseudonocardia</taxon>
    </lineage>
</organism>
<keyword evidence="1" id="KW-0255">Endonuclease</keyword>
<dbReference type="Pfam" id="PF00753">
    <property type="entry name" value="Lactamase_B"/>
    <property type="match status" value="1"/>
</dbReference>
<feature type="domain" description="Metallo-beta-lactamase" evidence="4">
    <location>
        <begin position="33"/>
        <end position="82"/>
    </location>
</feature>
<reference evidence="5 6" key="1">
    <citation type="submission" date="2019-06" db="EMBL/GenBank/DDBJ databases">
        <title>Sequencing the genomes of 1000 actinobacteria strains.</title>
        <authorList>
            <person name="Klenk H.-P."/>
        </authorList>
    </citation>
    <scope>NUCLEOTIDE SEQUENCE [LARGE SCALE GENOMIC DNA]</scope>
    <source>
        <strain evidence="5 6">DSM 45301</strain>
    </source>
</reference>
<dbReference type="Gene3D" id="3.60.15.10">
    <property type="entry name" value="Ribonuclease Z/Hydroxyacylglutathione hydrolase-like"/>
    <property type="match status" value="1"/>
</dbReference>
<dbReference type="InterPro" id="IPR036866">
    <property type="entry name" value="RibonucZ/Hydroxyglut_hydro"/>
</dbReference>
<accession>A0A543DQG6</accession>
<dbReference type="CDD" id="cd07719">
    <property type="entry name" value="arylsulfatase_AtsA-like_MBL-fold"/>
    <property type="match status" value="1"/>
</dbReference>
<dbReference type="PANTHER" id="PTHR46018">
    <property type="entry name" value="ZINC PHOSPHODIESTERASE ELAC PROTEIN 1"/>
    <property type="match status" value="1"/>
</dbReference>
<evidence type="ECO:0000256" key="3">
    <source>
        <dbReference type="SAM" id="MobiDB-lite"/>
    </source>
</evidence>
<dbReference type="InterPro" id="IPR001279">
    <property type="entry name" value="Metallo-B-lactamas"/>
</dbReference>
<dbReference type="PANTHER" id="PTHR46018:SF2">
    <property type="entry name" value="ZINC PHOSPHODIESTERASE ELAC PROTEIN 1"/>
    <property type="match status" value="1"/>
</dbReference>
<feature type="region of interest" description="Disordered" evidence="3">
    <location>
        <begin position="98"/>
        <end position="120"/>
    </location>
</feature>
<dbReference type="RefSeq" id="WP_142055831.1">
    <property type="nucleotide sequence ID" value="NZ_VFPA01000002.1"/>
</dbReference>
<name>A0A543DQG6_9PSEU</name>
<dbReference type="InterPro" id="IPR044094">
    <property type="entry name" value="AtsA-like_MBL-fold"/>
</dbReference>
<evidence type="ECO:0000256" key="2">
    <source>
        <dbReference type="ARBA" id="ARBA00022801"/>
    </source>
</evidence>
<evidence type="ECO:0000313" key="6">
    <source>
        <dbReference type="Proteomes" id="UP000315677"/>
    </source>
</evidence>
<proteinExistence type="predicted"/>
<evidence type="ECO:0000259" key="4">
    <source>
        <dbReference type="Pfam" id="PF00753"/>
    </source>
</evidence>
<keyword evidence="6" id="KW-1185">Reference proteome</keyword>
<dbReference type="OrthoDB" id="4137979at2"/>
<sequence>MSSPHVVTLGTAGGPRWWDRPGAAAARSGIGTAVVVGEAVYLVDAGQGTGRQLARAGLPLDRVRALFLTHLHSDHVADLVPLLLFGLFERRDPAAPPIAVHGPGPRGGLPPLSPHATGRPEPVAPANPTPGTVEMVDLLCAAHATDLNDRIFDSLTRGPADQVAVHDIALPPGTGFAPDTRVAPPMEPFEVHRDDDVVVTAILVEHPPTAPAFAFRFDTAGGSVTISGDTAPCDNVVRLARDTDLLLHEAIDLTAMGRRYADTAMRRATMAHHGRAHTTARQAGELATRAGARVLALHHLVPGDAPASAFSAGAAETFRGPVLVPDDLDVIAFATGRRTEVA</sequence>
<evidence type="ECO:0000256" key="1">
    <source>
        <dbReference type="ARBA" id="ARBA00022759"/>
    </source>
</evidence>